<sequence>MEIFYRKNDKSTNVLLEYLFNNNINSLIEEYKSNQIALNLLKENLLTFIEDYISKEEFPYTITKEYLKIKRQLKKGKEIKKILPMKGSACEEYNNRWTKNKLLTQEIETSLEQEFHSQIKILPKLVENKDFLLFRNEYLIKKINDIRDDSQKRLKKKEWISLYHYLSQLTLKTGGVGTVSKVGCFSYNSDQSIQLRNPKNKVVIRIHSYLENRIYYEILKQNIEKFKFRFLVNQNYIISEDTDYYIFKVLLDNNLSNIFRGQERELKIKKISSIDTLLKYKIVSYQELSSLFTKSEVIKLLDGGILLYEDISIGDNFKWIDYIDFTNDSLLNKLLLVKDNLESLNKRFNIDSFLQCSEQIKSLCDLLEIDTLNFPVLTIDTYTSNLKIAKNQAELLNNFLENKEQLSKFYSIFDASKKVEELAWKFMEIYYPSGKDFADFQDLDQFLSQMSDYIFKSINLGELRSGFFNLDEYPLINYLINSICESKEDEYVISENMIQMIFEKAQEINYNLEHSYTFFTQLSQKQLFINHVYKGYGIFTNRYKDNFEEGIFEDEFGFDKICDIPYDFGFNANSRPNKEPFDIYNLKAQTNNSFINYRDIKVERHEVQKRLKFLKKDGSEFYYSFLGSMTPMVLPRTLAMVNSLSLTGGMYFDIADLVLRKKYDESPTLNVYTAPMIYFREKKIVLARDKILVSTGYLNSLINQAQNKTELIVKLNTLLGGKTFFVREFSVDCNFKNKFEKPIYINLCSSIGIEALKNYIKDLDWIVFEEPNPNFNEDCLTEFIIESNNTVSDKVRSDSDN</sequence>
<proteinExistence type="predicted"/>
<dbReference type="EMBL" id="JBHSAC010000076">
    <property type="protein sequence ID" value="MFC3932878.1"/>
    <property type="molecule type" value="Genomic_DNA"/>
</dbReference>
<evidence type="ECO:0000313" key="2">
    <source>
        <dbReference type="Proteomes" id="UP001595901"/>
    </source>
</evidence>
<comment type="caution">
    <text evidence="1">The sequence shown here is derived from an EMBL/GenBank/DDBJ whole genome shotgun (WGS) entry which is preliminary data.</text>
</comment>
<reference evidence="2" key="1">
    <citation type="journal article" date="2019" name="Int. J. Syst. Evol. Microbiol.">
        <title>The Global Catalogue of Microorganisms (GCM) 10K type strain sequencing project: providing services to taxonomists for standard genome sequencing and annotation.</title>
        <authorList>
            <consortium name="The Broad Institute Genomics Platform"/>
            <consortium name="The Broad Institute Genome Sequencing Center for Infectious Disease"/>
            <person name="Wu L."/>
            <person name="Ma J."/>
        </authorList>
    </citation>
    <scope>NUCLEOTIDE SEQUENCE [LARGE SCALE GENOMIC DNA]</scope>
    <source>
        <strain evidence="2">CCUG 58728</strain>
    </source>
</reference>
<dbReference type="Proteomes" id="UP001595901">
    <property type="component" value="Unassembled WGS sequence"/>
</dbReference>
<accession>A0ABV8D3G9</accession>
<gene>
    <name evidence="1" type="ORF">ACFOSE_08975</name>
</gene>
<evidence type="ECO:0000313" key="1">
    <source>
        <dbReference type="EMBL" id="MFC3932878.1"/>
    </source>
</evidence>
<dbReference type="RefSeq" id="WP_380432600.1">
    <property type="nucleotide sequence ID" value="NZ_JBHSAC010000076.1"/>
</dbReference>
<protein>
    <submittedName>
        <fullName evidence="1">Lanthionine biosynthesis protein</fullName>
    </submittedName>
</protein>
<name>A0ABV8D3G9_9STRE</name>
<keyword evidence="2" id="KW-1185">Reference proteome</keyword>
<organism evidence="1 2">
    <name type="scientific">Streptococcus dentapri</name>
    <dbReference type="NCBI Taxonomy" id="573564"/>
    <lineage>
        <taxon>Bacteria</taxon>
        <taxon>Bacillati</taxon>
        <taxon>Bacillota</taxon>
        <taxon>Bacilli</taxon>
        <taxon>Lactobacillales</taxon>
        <taxon>Streptococcaceae</taxon>
        <taxon>Streptococcus</taxon>
    </lineage>
</organism>